<accession>A0A1H9HQP7</accession>
<name>A0A1H9HQP7_9GAMM</name>
<proteinExistence type="predicted"/>
<reference evidence="2" key="1">
    <citation type="submission" date="2016-10" db="EMBL/GenBank/DDBJ databases">
        <authorList>
            <person name="Varghese N."/>
            <person name="Submissions S."/>
        </authorList>
    </citation>
    <scope>NUCLEOTIDE SEQUENCE [LARGE SCALE GENOMIC DNA]</scope>
    <source>
        <strain evidence="2">8N4</strain>
    </source>
</reference>
<evidence type="ECO:0000313" key="2">
    <source>
        <dbReference type="Proteomes" id="UP000242515"/>
    </source>
</evidence>
<sequence length="311" mass="34123">MPSFLRQAELLIGKPDGDAVSIKELRFEFDITKSSTRTANSCHLKVYNANDDTIKMLETMNNVVILKVGYKEDVGPVTIFVGTVCRSLTYQDGPDVLTEIDMRDSIIPLRDAKISASNPPNTSALAVMKIIAANFGLPLKLGQGIADKQYLSGFAFNGRAGDAMDRVCSFLGLEWSAQDGELQVIKKGGVFSQSAVVLSKDTGMIGYPRRESKTMTEKTAAKQGIKYGQKGVIRSVIDIDDPTSKMKSRNTLEVQGYRVSSLMNAAIYPGAYIKLISRGIDGVFFRVEEARYTGDTHGQAWNVEALLRFPK</sequence>
<dbReference type="OrthoDB" id="2087522at2"/>
<protein>
    <recommendedName>
        <fullName evidence="3">Phage protein D</fullName>
    </recommendedName>
</protein>
<keyword evidence="2" id="KW-1185">Reference proteome</keyword>
<evidence type="ECO:0008006" key="3">
    <source>
        <dbReference type="Google" id="ProtNLM"/>
    </source>
</evidence>
<dbReference type="RefSeq" id="WP_092674856.1">
    <property type="nucleotide sequence ID" value="NZ_FOGC01000005.1"/>
</dbReference>
<dbReference type="AlphaFoldDB" id="A0A1H9HQP7"/>
<dbReference type="EMBL" id="FOGC01000005">
    <property type="protein sequence ID" value="SEQ64670.1"/>
    <property type="molecule type" value="Genomic_DNA"/>
</dbReference>
<dbReference type="NCBIfam" id="NF047561">
    <property type="entry name" value="orf58_phage_fam"/>
    <property type="match status" value="1"/>
</dbReference>
<evidence type="ECO:0000313" key="1">
    <source>
        <dbReference type="EMBL" id="SEQ64670.1"/>
    </source>
</evidence>
<dbReference type="STRING" id="988801.SAMN05216522_10520"/>
<organism evidence="1 2">
    <name type="scientific">Rosenbergiella nectarea</name>
    <dbReference type="NCBI Taxonomy" id="988801"/>
    <lineage>
        <taxon>Bacteria</taxon>
        <taxon>Pseudomonadati</taxon>
        <taxon>Pseudomonadota</taxon>
        <taxon>Gammaproteobacteria</taxon>
        <taxon>Enterobacterales</taxon>
        <taxon>Erwiniaceae</taxon>
        <taxon>Rosenbergiella</taxon>
    </lineage>
</organism>
<gene>
    <name evidence="1" type="ORF">SAMN05216522_10520</name>
</gene>
<dbReference type="Proteomes" id="UP000242515">
    <property type="component" value="Unassembled WGS sequence"/>
</dbReference>